<evidence type="ECO:0000313" key="3">
    <source>
        <dbReference type="EMBL" id="MBG6138103.1"/>
    </source>
</evidence>
<dbReference type="AlphaFoldDB" id="A0A8J7GTJ8"/>
<feature type="region of interest" description="Disordered" evidence="1">
    <location>
        <begin position="125"/>
        <end position="144"/>
    </location>
</feature>
<feature type="compositionally biased region" description="Pro residues" evidence="1">
    <location>
        <begin position="274"/>
        <end position="300"/>
    </location>
</feature>
<dbReference type="EMBL" id="JADOUF010000001">
    <property type="protein sequence ID" value="MBG6138103.1"/>
    <property type="molecule type" value="Genomic_DNA"/>
</dbReference>
<feature type="transmembrane region" description="Helical" evidence="2">
    <location>
        <begin position="218"/>
        <end position="237"/>
    </location>
</feature>
<evidence type="ECO:0000256" key="2">
    <source>
        <dbReference type="SAM" id="Phobius"/>
    </source>
</evidence>
<keyword evidence="4" id="KW-1185">Reference proteome</keyword>
<organism evidence="3 4">
    <name type="scientific">Longispora fulva</name>
    <dbReference type="NCBI Taxonomy" id="619741"/>
    <lineage>
        <taxon>Bacteria</taxon>
        <taxon>Bacillati</taxon>
        <taxon>Actinomycetota</taxon>
        <taxon>Actinomycetes</taxon>
        <taxon>Micromonosporales</taxon>
        <taxon>Micromonosporaceae</taxon>
        <taxon>Longispora</taxon>
    </lineage>
</organism>
<feature type="region of interest" description="Disordered" evidence="1">
    <location>
        <begin position="251"/>
        <end position="300"/>
    </location>
</feature>
<comment type="caution">
    <text evidence="3">The sequence shown here is derived from an EMBL/GenBank/DDBJ whole genome shotgun (WGS) entry which is preliminary data.</text>
</comment>
<sequence>MAANKAARGAAKPVRHGLRALLCGGGLAGVALLLGVVLLVPGSGPEGSTPSEQGAQFDAEGSAALVAELAKARAAQGVCYGYELSFNGGRKQVGSNLGVDKPVTGDPTACPKWVRLSVTAVWTSDSSESEDSGSYTLTGSPGLTLPTRQELEDAGLTTAAVIDAPAEATAAAMIGMPLLMAQHGLPVVPATGGPVDTASPEPLTTAGSDFLRENSGQLVAAATLLAGALGVFGYGLFGQLLPARRRRRTEDRLAAEQMASAMARRAANTRQGPPGTPPATGPGTPPTGPQLPPTGRPDLP</sequence>
<gene>
    <name evidence="3" type="ORF">IW245_004297</name>
</gene>
<feature type="compositionally biased region" description="Low complexity" evidence="1">
    <location>
        <begin position="132"/>
        <end position="144"/>
    </location>
</feature>
<evidence type="ECO:0000256" key="1">
    <source>
        <dbReference type="SAM" id="MobiDB-lite"/>
    </source>
</evidence>
<dbReference type="Proteomes" id="UP000622552">
    <property type="component" value="Unassembled WGS sequence"/>
</dbReference>
<accession>A0A8J7GTJ8</accession>
<reference evidence="3" key="1">
    <citation type="submission" date="2020-11" db="EMBL/GenBank/DDBJ databases">
        <title>Sequencing the genomes of 1000 actinobacteria strains.</title>
        <authorList>
            <person name="Klenk H.-P."/>
        </authorList>
    </citation>
    <scope>NUCLEOTIDE SEQUENCE</scope>
    <source>
        <strain evidence="3">DSM 45356</strain>
    </source>
</reference>
<name>A0A8J7GTJ8_9ACTN</name>
<dbReference type="RefSeq" id="WP_197004893.1">
    <property type="nucleotide sequence ID" value="NZ_BONS01000017.1"/>
</dbReference>
<proteinExistence type="predicted"/>
<keyword evidence="2" id="KW-1133">Transmembrane helix</keyword>
<evidence type="ECO:0000313" key="4">
    <source>
        <dbReference type="Proteomes" id="UP000622552"/>
    </source>
</evidence>
<protein>
    <submittedName>
        <fullName evidence="3">Uncharacterized protein</fullName>
    </submittedName>
</protein>
<keyword evidence="2" id="KW-0812">Transmembrane</keyword>
<feature type="transmembrane region" description="Helical" evidence="2">
    <location>
        <begin position="20"/>
        <end position="40"/>
    </location>
</feature>
<keyword evidence="2" id="KW-0472">Membrane</keyword>